<dbReference type="AlphaFoldDB" id="A0ABD1EUG5"/>
<protein>
    <submittedName>
        <fullName evidence="1">Uncharacterized protein</fullName>
    </submittedName>
</protein>
<sequence>MYYKLSFLTTRTYSSYNTTPIDKYTSRYPKQESCQKFKRSKSEHDCSINNYEYYLKHNLYIKSAVGNTNVLNYQMKKVSFRNYTPKILSQEVNMGMWI</sequence>
<dbReference type="Proteomes" id="UP001566132">
    <property type="component" value="Unassembled WGS sequence"/>
</dbReference>
<keyword evidence="2" id="KW-1185">Reference proteome</keyword>
<reference evidence="1 2" key="1">
    <citation type="submission" date="2024-05" db="EMBL/GenBank/DDBJ databases">
        <title>Genetic variation in Jamaican populations of the coffee berry borer (Hypothenemus hampei).</title>
        <authorList>
            <person name="Errbii M."/>
            <person name="Myrie A."/>
        </authorList>
    </citation>
    <scope>NUCLEOTIDE SEQUENCE [LARGE SCALE GENOMIC DNA]</scope>
    <source>
        <strain evidence="1">JA-Hopewell-2020-01-JO</strain>
        <tissue evidence="1">Whole body</tissue>
    </source>
</reference>
<proteinExistence type="predicted"/>
<evidence type="ECO:0000313" key="2">
    <source>
        <dbReference type="Proteomes" id="UP001566132"/>
    </source>
</evidence>
<dbReference type="EMBL" id="JBDJPC010000005">
    <property type="protein sequence ID" value="KAL1502396.1"/>
    <property type="molecule type" value="Genomic_DNA"/>
</dbReference>
<evidence type="ECO:0000313" key="1">
    <source>
        <dbReference type="EMBL" id="KAL1502396.1"/>
    </source>
</evidence>
<gene>
    <name evidence="1" type="ORF">ABEB36_007542</name>
</gene>
<comment type="caution">
    <text evidence="1">The sequence shown here is derived from an EMBL/GenBank/DDBJ whole genome shotgun (WGS) entry which is preliminary data.</text>
</comment>
<organism evidence="1 2">
    <name type="scientific">Hypothenemus hampei</name>
    <name type="common">Coffee berry borer</name>
    <dbReference type="NCBI Taxonomy" id="57062"/>
    <lineage>
        <taxon>Eukaryota</taxon>
        <taxon>Metazoa</taxon>
        <taxon>Ecdysozoa</taxon>
        <taxon>Arthropoda</taxon>
        <taxon>Hexapoda</taxon>
        <taxon>Insecta</taxon>
        <taxon>Pterygota</taxon>
        <taxon>Neoptera</taxon>
        <taxon>Endopterygota</taxon>
        <taxon>Coleoptera</taxon>
        <taxon>Polyphaga</taxon>
        <taxon>Cucujiformia</taxon>
        <taxon>Curculionidae</taxon>
        <taxon>Scolytinae</taxon>
        <taxon>Hypothenemus</taxon>
    </lineage>
</organism>
<name>A0ABD1EUG5_HYPHA</name>
<accession>A0ABD1EUG5</accession>